<evidence type="ECO:0000313" key="2">
    <source>
        <dbReference type="Proteomes" id="UP000830768"/>
    </source>
</evidence>
<proteinExistence type="predicted"/>
<dbReference type="Proteomes" id="UP000830768">
    <property type="component" value="Chromosome 13"/>
</dbReference>
<accession>A0ACD3ZS71</accession>
<evidence type="ECO:0000313" key="1">
    <source>
        <dbReference type="EMBL" id="UPL03934.1"/>
    </source>
</evidence>
<organism evidence="1 2">
    <name type="scientific">Fusarium solani subsp. cucurbitae</name>
    <name type="common">Neocosmosporum cucurbitae</name>
    <dbReference type="NCBI Taxonomy" id="2747967"/>
    <lineage>
        <taxon>Eukaryota</taxon>
        <taxon>Fungi</taxon>
        <taxon>Dikarya</taxon>
        <taxon>Ascomycota</taxon>
        <taxon>Pezizomycotina</taxon>
        <taxon>Sordariomycetes</taxon>
        <taxon>Hypocreomycetidae</taxon>
        <taxon>Hypocreales</taxon>
        <taxon>Nectriaceae</taxon>
        <taxon>Fusarium</taxon>
        <taxon>Fusarium solani species complex</taxon>
    </lineage>
</organism>
<protein>
    <submittedName>
        <fullName evidence="1">Uncharacterized protein</fullName>
    </submittedName>
</protein>
<name>A0ACD3ZS71_FUSSC</name>
<dbReference type="EMBL" id="CP090041">
    <property type="protein sequence ID" value="UPL03934.1"/>
    <property type="molecule type" value="Genomic_DNA"/>
</dbReference>
<sequence length="203" mass="22819">MSVTKVPDFDAPSSKVLSPAALAHVVLRTANVHPMQDFYLKFFGGRVSYGNDHVSFMTYDEEHHRIALVGIPDTAPKNYRTCGLEHIAFSYKTLNDLMLSYRQRKQQGIKPIWCVNHGPTTSLYYRDPDGNILETQVDNFDNEEDASAFMLSPGFAENPVGTDFDAEELIKQIRSGVDEKTLKKRKEIGPRGLPDLTTLAPIE</sequence>
<keyword evidence="2" id="KW-1185">Reference proteome</keyword>
<gene>
    <name evidence="1" type="ORF">LCI18_014868</name>
</gene>
<reference evidence="1" key="1">
    <citation type="submission" date="2021-11" db="EMBL/GenBank/DDBJ databases">
        <title>Fusarium solani-melongenae Genome sequencing and assembly.</title>
        <authorList>
            <person name="Xie S."/>
            <person name="Huang L."/>
            <person name="Zhang X."/>
        </authorList>
    </citation>
    <scope>NUCLEOTIDE SEQUENCE</scope>
    <source>
        <strain evidence="1">CRI 24-3</strain>
    </source>
</reference>